<dbReference type="SUPFAM" id="SSF55781">
    <property type="entry name" value="GAF domain-like"/>
    <property type="match status" value="1"/>
</dbReference>
<evidence type="ECO:0000256" key="4">
    <source>
        <dbReference type="ARBA" id="ARBA00022553"/>
    </source>
</evidence>
<dbReference type="SMART" id="SM00065">
    <property type="entry name" value="GAF"/>
    <property type="match status" value="1"/>
</dbReference>
<evidence type="ECO:0000256" key="7">
    <source>
        <dbReference type="ARBA" id="ARBA00023012"/>
    </source>
</evidence>
<dbReference type="Pfam" id="PF02518">
    <property type="entry name" value="HATPase_c"/>
    <property type="match status" value="1"/>
</dbReference>
<proteinExistence type="predicted"/>
<dbReference type="InterPro" id="IPR050351">
    <property type="entry name" value="BphY/WalK/GraS-like"/>
</dbReference>
<dbReference type="SMART" id="SM00387">
    <property type="entry name" value="HATPase_c"/>
    <property type="match status" value="1"/>
</dbReference>
<dbReference type="GO" id="GO:0000156">
    <property type="term" value="F:phosphorelay response regulator activity"/>
    <property type="evidence" value="ECO:0007669"/>
    <property type="project" value="TreeGrafter"/>
</dbReference>
<dbReference type="SMART" id="SM00388">
    <property type="entry name" value="HisKA"/>
    <property type="match status" value="1"/>
</dbReference>
<accession>A0A7Y9JBL8</accession>
<dbReference type="EMBL" id="JACCBG010000001">
    <property type="protein sequence ID" value="NYD42336.1"/>
    <property type="molecule type" value="Genomic_DNA"/>
</dbReference>
<dbReference type="Proteomes" id="UP000535511">
    <property type="component" value="Unassembled WGS sequence"/>
</dbReference>
<dbReference type="Pfam" id="PF00512">
    <property type="entry name" value="HisKA"/>
    <property type="match status" value="1"/>
</dbReference>
<reference evidence="10 11" key="1">
    <citation type="submission" date="2020-07" db="EMBL/GenBank/DDBJ databases">
        <title>Sequencing the genomes of 1000 actinobacteria strains.</title>
        <authorList>
            <person name="Klenk H.-P."/>
        </authorList>
    </citation>
    <scope>NUCLEOTIDE SEQUENCE [LARGE SCALE GENOMIC DNA]</scope>
    <source>
        <strain evidence="10 11">DSM 21350</strain>
    </source>
</reference>
<keyword evidence="6 10" id="KW-0418">Kinase</keyword>
<evidence type="ECO:0000313" key="11">
    <source>
        <dbReference type="Proteomes" id="UP000535511"/>
    </source>
</evidence>
<dbReference type="InterPro" id="IPR004358">
    <property type="entry name" value="Sig_transdc_His_kin-like_C"/>
</dbReference>
<dbReference type="EC" id="2.7.13.3" evidence="3"/>
<evidence type="ECO:0000256" key="8">
    <source>
        <dbReference type="ARBA" id="ARBA00039401"/>
    </source>
</evidence>
<dbReference type="InterPro" id="IPR036890">
    <property type="entry name" value="HATPase_C_sf"/>
</dbReference>
<dbReference type="PROSITE" id="PS50109">
    <property type="entry name" value="HIS_KIN"/>
    <property type="match status" value="1"/>
</dbReference>
<evidence type="ECO:0000256" key="3">
    <source>
        <dbReference type="ARBA" id="ARBA00012438"/>
    </source>
</evidence>
<evidence type="ECO:0000256" key="1">
    <source>
        <dbReference type="ARBA" id="ARBA00000085"/>
    </source>
</evidence>
<keyword evidence="4" id="KW-0597">Phosphoprotein</keyword>
<evidence type="ECO:0000256" key="6">
    <source>
        <dbReference type="ARBA" id="ARBA00022777"/>
    </source>
</evidence>
<keyword evidence="11" id="KW-1185">Reference proteome</keyword>
<dbReference type="Gene3D" id="3.30.565.10">
    <property type="entry name" value="Histidine kinase-like ATPase, C-terminal domain"/>
    <property type="match status" value="1"/>
</dbReference>
<dbReference type="AlphaFoldDB" id="A0A7Y9JBL8"/>
<comment type="subcellular location">
    <subcellularLocation>
        <location evidence="2">Cell membrane</location>
    </subcellularLocation>
</comment>
<keyword evidence="7" id="KW-0902">Two-component regulatory system</keyword>
<organism evidence="10 11">
    <name type="scientific">Nocardioides panaciterrulae</name>
    <dbReference type="NCBI Taxonomy" id="661492"/>
    <lineage>
        <taxon>Bacteria</taxon>
        <taxon>Bacillati</taxon>
        <taxon>Actinomycetota</taxon>
        <taxon>Actinomycetes</taxon>
        <taxon>Propionibacteriales</taxon>
        <taxon>Nocardioidaceae</taxon>
        <taxon>Nocardioides</taxon>
    </lineage>
</organism>
<evidence type="ECO:0000313" key="10">
    <source>
        <dbReference type="EMBL" id="NYD42336.1"/>
    </source>
</evidence>
<dbReference type="GO" id="GO:0030295">
    <property type="term" value="F:protein kinase activator activity"/>
    <property type="evidence" value="ECO:0007669"/>
    <property type="project" value="TreeGrafter"/>
</dbReference>
<keyword evidence="5" id="KW-0808">Transferase</keyword>
<dbReference type="Gene3D" id="3.30.450.40">
    <property type="match status" value="1"/>
</dbReference>
<dbReference type="InterPro" id="IPR036097">
    <property type="entry name" value="HisK_dim/P_sf"/>
</dbReference>
<dbReference type="InterPro" id="IPR003594">
    <property type="entry name" value="HATPase_dom"/>
</dbReference>
<dbReference type="InterPro" id="IPR003661">
    <property type="entry name" value="HisK_dim/P_dom"/>
</dbReference>
<sequence length="401" mass="43223">MSTTYERDAERVAQLVGYGVLEEPPRRDLVALVEVAALVAGVPMATINLITATEQHQVATVGFDASVCRREDSMCDLTLAAGHPVVVPDARTDPRFHDNPFVTGVIGQVRFYASHPLVTPDGIAIGTLCVFDEEPRSLDQSQERALAGLADRVVDLLELELRTRRLHASIAALRRTHHELARSNEDLAAFAGRLSHDLRNPLGAVSMSLRLLDHQIDEGAGPDQLHWLTERAASGVRRMEAMIEDLLVYARLGGELRREDVDLAALLAEVQEDLADALAGAVVSVGPLPTVTGDPVQLAAVLQNLLANAAKFTRDGRPARIEVGADRTADGWRVLVVDHGPGIPEQDRERVFEPMVRAHTRIPGQGIGLATVRRVVQAHGGRAGLEETPGGGATAWVELPG</sequence>
<dbReference type="SUPFAM" id="SSF55874">
    <property type="entry name" value="ATPase domain of HSP90 chaperone/DNA topoisomerase II/histidine kinase"/>
    <property type="match status" value="1"/>
</dbReference>
<dbReference type="PANTHER" id="PTHR42878">
    <property type="entry name" value="TWO-COMPONENT HISTIDINE KINASE"/>
    <property type="match status" value="1"/>
</dbReference>
<dbReference type="GO" id="GO:0005886">
    <property type="term" value="C:plasma membrane"/>
    <property type="evidence" value="ECO:0007669"/>
    <property type="project" value="UniProtKB-SubCell"/>
</dbReference>
<dbReference type="PANTHER" id="PTHR42878:SF15">
    <property type="entry name" value="BACTERIOPHYTOCHROME"/>
    <property type="match status" value="1"/>
</dbReference>
<dbReference type="InterPro" id="IPR005467">
    <property type="entry name" value="His_kinase_dom"/>
</dbReference>
<dbReference type="InterPro" id="IPR003018">
    <property type="entry name" value="GAF"/>
</dbReference>
<dbReference type="GO" id="GO:0000155">
    <property type="term" value="F:phosphorelay sensor kinase activity"/>
    <property type="evidence" value="ECO:0007669"/>
    <property type="project" value="InterPro"/>
</dbReference>
<dbReference type="Gene3D" id="1.10.287.130">
    <property type="match status" value="1"/>
</dbReference>
<dbReference type="CDD" id="cd00082">
    <property type="entry name" value="HisKA"/>
    <property type="match status" value="1"/>
</dbReference>
<dbReference type="GO" id="GO:0007234">
    <property type="term" value="P:osmosensory signaling via phosphorelay pathway"/>
    <property type="evidence" value="ECO:0007669"/>
    <property type="project" value="TreeGrafter"/>
</dbReference>
<gene>
    <name evidence="10" type="ORF">BJZ21_002419</name>
</gene>
<name>A0A7Y9JBL8_9ACTN</name>
<dbReference type="RefSeq" id="WP_179663984.1">
    <property type="nucleotide sequence ID" value="NZ_JACCBG010000001.1"/>
</dbReference>
<dbReference type="InterPro" id="IPR029016">
    <property type="entry name" value="GAF-like_dom_sf"/>
</dbReference>
<evidence type="ECO:0000256" key="5">
    <source>
        <dbReference type="ARBA" id="ARBA00022679"/>
    </source>
</evidence>
<dbReference type="Pfam" id="PF01590">
    <property type="entry name" value="GAF"/>
    <property type="match status" value="1"/>
</dbReference>
<evidence type="ECO:0000259" key="9">
    <source>
        <dbReference type="PROSITE" id="PS50109"/>
    </source>
</evidence>
<comment type="caution">
    <text evidence="10">The sequence shown here is derived from an EMBL/GenBank/DDBJ whole genome shotgun (WGS) entry which is preliminary data.</text>
</comment>
<dbReference type="PRINTS" id="PR00344">
    <property type="entry name" value="BCTRLSENSOR"/>
</dbReference>
<evidence type="ECO:0000256" key="2">
    <source>
        <dbReference type="ARBA" id="ARBA00004236"/>
    </source>
</evidence>
<feature type="domain" description="Histidine kinase" evidence="9">
    <location>
        <begin position="193"/>
        <end position="401"/>
    </location>
</feature>
<comment type="catalytic activity">
    <reaction evidence="1">
        <text>ATP + protein L-histidine = ADP + protein N-phospho-L-histidine.</text>
        <dbReference type="EC" id="2.7.13.3"/>
    </reaction>
</comment>
<protein>
    <recommendedName>
        <fullName evidence="8">Sensor-like histidine kinase SenX3</fullName>
        <ecNumber evidence="3">2.7.13.3</ecNumber>
    </recommendedName>
</protein>
<dbReference type="SUPFAM" id="SSF47384">
    <property type="entry name" value="Homodimeric domain of signal transducing histidine kinase"/>
    <property type="match status" value="1"/>
</dbReference>